<dbReference type="Gene3D" id="1.10.10.60">
    <property type="entry name" value="Homeodomain-like"/>
    <property type="match status" value="1"/>
</dbReference>
<name>A0A9D4SW98_RHISA</name>
<evidence type="ECO:0000256" key="1">
    <source>
        <dbReference type="ARBA" id="ARBA00004123"/>
    </source>
</evidence>
<dbReference type="GO" id="GO:0005634">
    <property type="term" value="C:nucleus"/>
    <property type="evidence" value="ECO:0007669"/>
    <property type="project" value="UniProtKB-SubCell"/>
</dbReference>
<evidence type="ECO:0000259" key="3">
    <source>
        <dbReference type="PROSITE" id="PS51253"/>
    </source>
</evidence>
<comment type="subcellular location">
    <subcellularLocation>
        <location evidence="1">Nucleus</location>
    </subcellularLocation>
</comment>
<dbReference type="InterPro" id="IPR009057">
    <property type="entry name" value="Homeodomain-like_sf"/>
</dbReference>
<dbReference type="InterPro" id="IPR050863">
    <property type="entry name" value="CenT-Element_Derived"/>
</dbReference>
<dbReference type="PROSITE" id="PS51253">
    <property type="entry name" value="HTH_CENPB"/>
    <property type="match status" value="1"/>
</dbReference>
<dbReference type="Pfam" id="PF03221">
    <property type="entry name" value="HTH_Tnp_Tc5"/>
    <property type="match status" value="1"/>
</dbReference>
<dbReference type="PANTHER" id="PTHR19303:SF74">
    <property type="entry name" value="POGO TRANSPOSABLE ELEMENT WITH KRAB DOMAIN"/>
    <property type="match status" value="1"/>
</dbReference>
<dbReference type="AlphaFoldDB" id="A0A9D4SW98"/>
<dbReference type="PANTHER" id="PTHR19303">
    <property type="entry name" value="TRANSPOSON"/>
    <property type="match status" value="1"/>
</dbReference>
<organism evidence="4 5">
    <name type="scientific">Rhipicephalus sanguineus</name>
    <name type="common">Brown dog tick</name>
    <name type="synonym">Ixodes sanguineus</name>
    <dbReference type="NCBI Taxonomy" id="34632"/>
    <lineage>
        <taxon>Eukaryota</taxon>
        <taxon>Metazoa</taxon>
        <taxon>Ecdysozoa</taxon>
        <taxon>Arthropoda</taxon>
        <taxon>Chelicerata</taxon>
        <taxon>Arachnida</taxon>
        <taxon>Acari</taxon>
        <taxon>Parasitiformes</taxon>
        <taxon>Ixodida</taxon>
        <taxon>Ixodoidea</taxon>
        <taxon>Ixodidae</taxon>
        <taxon>Rhipicephalinae</taxon>
        <taxon>Rhipicephalus</taxon>
        <taxon>Rhipicephalus</taxon>
    </lineage>
</organism>
<dbReference type="VEuPathDB" id="VectorBase:RSAN_041852"/>
<dbReference type="EMBL" id="JABSTV010001251">
    <property type="protein sequence ID" value="KAH7951726.1"/>
    <property type="molecule type" value="Genomic_DNA"/>
</dbReference>
<dbReference type="GO" id="GO:0003677">
    <property type="term" value="F:DNA binding"/>
    <property type="evidence" value="ECO:0007669"/>
    <property type="project" value="UniProtKB-KW"/>
</dbReference>
<dbReference type="InterPro" id="IPR006600">
    <property type="entry name" value="HTH_CenpB_DNA-bd_dom"/>
</dbReference>
<keyword evidence="2" id="KW-0238">DNA-binding</keyword>
<feature type="domain" description="HTH CENPB-type" evidence="3">
    <location>
        <begin position="112"/>
        <end position="185"/>
    </location>
</feature>
<reference evidence="4" key="2">
    <citation type="submission" date="2021-09" db="EMBL/GenBank/DDBJ databases">
        <authorList>
            <person name="Jia N."/>
            <person name="Wang J."/>
            <person name="Shi W."/>
            <person name="Du L."/>
            <person name="Sun Y."/>
            <person name="Zhan W."/>
            <person name="Jiang J."/>
            <person name="Wang Q."/>
            <person name="Zhang B."/>
            <person name="Ji P."/>
            <person name="Sakyi L.B."/>
            <person name="Cui X."/>
            <person name="Yuan T."/>
            <person name="Jiang B."/>
            <person name="Yang W."/>
            <person name="Lam T.T.-Y."/>
            <person name="Chang Q."/>
            <person name="Ding S."/>
            <person name="Wang X."/>
            <person name="Zhu J."/>
            <person name="Ruan X."/>
            <person name="Zhao L."/>
            <person name="Wei J."/>
            <person name="Que T."/>
            <person name="Du C."/>
            <person name="Cheng J."/>
            <person name="Dai P."/>
            <person name="Han X."/>
            <person name="Huang E."/>
            <person name="Gao Y."/>
            <person name="Liu J."/>
            <person name="Shao H."/>
            <person name="Ye R."/>
            <person name="Li L."/>
            <person name="Wei W."/>
            <person name="Wang X."/>
            <person name="Wang C."/>
            <person name="Huo Q."/>
            <person name="Li W."/>
            <person name="Guo W."/>
            <person name="Chen H."/>
            <person name="Chen S."/>
            <person name="Zhou L."/>
            <person name="Zhou L."/>
            <person name="Ni X."/>
            <person name="Tian J."/>
            <person name="Zhou Y."/>
            <person name="Sheng Y."/>
            <person name="Liu T."/>
            <person name="Pan Y."/>
            <person name="Xia L."/>
            <person name="Li J."/>
            <person name="Zhao F."/>
            <person name="Cao W."/>
        </authorList>
    </citation>
    <scope>NUCLEOTIDE SEQUENCE</scope>
    <source>
        <strain evidence="4">Rsan-2018</strain>
        <tissue evidence="4">Larvae</tissue>
    </source>
</reference>
<protein>
    <recommendedName>
        <fullName evidence="3">HTH CENPB-type domain-containing protein</fullName>
    </recommendedName>
</protein>
<evidence type="ECO:0000256" key="2">
    <source>
        <dbReference type="ARBA" id="ARBA00023125"/>
    </source>
</evidence>
<accession>A0A9D4SW98</accession>
<reference evidence="4" key="1">
    <citation type="journal article" date="2020" name="Cell">
        <title>Large-Scale Comparative Analyses of Tick Genomes Elucidate Their Genetic Diversity and Vector Capacities.</title>
        <authorList>
            <consortium name="Tick Genome and Microbiome Consortium (TIGMIC)"/>
            <person name="Jia N."/>
            <person name="Wang J."/>
            <person name="Shi W."/>
            <person name="Du L."/>
            <person name="Sun Y."/>
            <person name="Zhan W."/>
            <person name="Jiang J.F."/>
            <person name="Wang Q."/>
            <person name="Zhang B."/>
            <person name="Ji P."/>
            <person name="Bell-Sakyi L."/>
            <person name="Cui X.M."/>
            <person name="Yuan T.T."/>
            <person name="Jiang B.G."/>
            <person name="Yang W.F."/>
            <person name="Lam T.T."/>
            <person name="Chang Q.C."/>
            <person name="Ding S.J."/>
            <person name="Wang X.J."/>
            <person name="Zhu J.G."/>
            <person name="Ruan X.D."/>
            <person name="Zhao L."/>
            <person name="Wei J.T."/>
            <person name="Ye R.Z."/>
            <person name="Que T.C."/>
            <person name="Du C.H."/>
            <person name="Zhou Y.H."/>
            <person name="Cheng J.X."/>
            <person name="Dai P.F."/>
            <person name="Guo W.B."/>
            <person name="Han X.H."/>
            <person name="Huang E.J."/>
            <person name="Li L.F."/>
            <person name="Wei W."/>
            <person name="Gao Y.C."/>
            <person name="Liu J.Z."/>
            <person name="Shao H.Z."/>
            <person name="Wang X."/>
            <person name="Wang C.C."/>
            <person name="Yang T.C."/>
            <person name="Huo Q.B."/>
            <person name="Li W."/>
            <person name="Chen H.Y."/>
            <person name="Chen S.E."/>
            <person name="Zhou L.G."/>
            <person name="Ni X.B."/>
            <person name="Tian J.H."/>
            <person name="Sheng Y."/>
            <person name="Liu T."/>
            <person name="Pan Y.S."/>
            <person name="Xia L.Y."/>
            <person name="Li J."/>
            <person name="Zhao F."/>
            <person name="Cao W.C."/>
        </authorList>
    </citation>
    <scope>NUCLEOTIDE SEQUENCE</scope>
    <source>
        <strain evidence="4">Rsan-2018</strain>
    </source>
</reference>
<comment type="caution">
    <text evidence="4">The sequence shown here is derived from an EMBL/GenBank/DDBJ whole genome shotgun (WGS) entry which is preliminary data.</text>
</comment>
<dbReference type="SMART" id="SM00674">
    <property type="entry name" value="CENPB"/>
    <property type="match status" value="1"/>
</dbReference>
<proteinExistence type="predicted"/>
<keyword evidence="5" id="KW-1185">Reference proteome</keyword>
<evidence type="ECO:0000313" key="5">
    <source>
        <dbReference type="Proteomes" id="UP000821837"/>
    </source>
</evidence>
<evidence type="ECO:0000313" key="4">
    <source>
        <dbReference type="EMBL" id="KAH7951726.1"/>
    </source>
</evidence>
<gene>
    <name evidence="4" type="ORF">HPB52_011762</name>
</gene>
<sequence>MKKHEIRVNSRGGLRRKGWWDEEAAIFIFVASVEASRSSVRVSLRVGCVWRNSTAPNKRSHYSAAYKRKVVLAAESSPNVQAGQDFGVDEKNVRRWRGQREKLFTCAATRMAFTGPRKGRHPEMETALANFVRTQRAAALPVTMEVLQATARALSREQGVSAADFKASRGWLQKFMKRFGFSLRPVAPQSPESYRLIMKRSCWSSSVSCFGREKRERIC</sequence>
<dbReference type="SUPFAM" id="SSF46689">
    <property type="entry name" value="Homeodomain-like"/>
    <property type="match status" value="1"/>
</dbReference>
<dbReference type="Proteomes" id="UP000821837">
    <property type="component" value="Chromosome 5"/>
</dbReference>